<proteinExistence type="predicted"/>
<organism evidence="1 2">
    <name type="scientific">Prosthecobacter debontii</name>
    <dbReference type="NCBI Taxonomy" id="48467"/>
    <lineage>
        <taxon>Bacteria</taxon>
        <taxon>Pseudomonadati</taxon>
        <taxon>Verrucomicrobiota</taxon>
        <taxon>Verrucomicrobiia</taxon>
        <taxon>Verrucomicrobiales</taxon>
        <taxon>Verrucomicrobiaceae</taxon>
        <taxon>Prosthecobacter</taxon>
    </lineage>
</organism>
<dbReference type="EMBL" id="FUYE01000001">
    <property type="protein sequence ID" value="SKA77352.1"/>
    <property type="molecule type" value="Genomic_DNA"/>
</dbReference>
<dbReference type="OrthoDB" id="195657at2"/>
<dbReference type="RefSeq" id="WP_078811590.1">
    <property type="nucleotide sequence ID" value="NZ_FUYE01000001.1"/>
</dbReference>
<dbReference type="STRING" id="48467.SAMN02745166_00368"/>
<dbReference type="Proteomes" id="UP000190774">
    <property type="component" value="Unassembled WGS sequence"/>
</dbReference>
<reference evidence="2" key="1">
    <citation type="submission" date="2017-02" db="EMBL/GenBank/DDBJ databases">
        <authorList>
            <person name="Varghese N."/>
            <person name="Submissions S."/>
        </authorList>
    </citation>
    <scope>NUCLEOTIDE SEQUENCE [LARGE SCALE GENOMIC DNA]</scope>
    <source>
        <strain evidence="2">ATCC 700200</strain>
    </source>
</reference>
<evidence type="ECO:0000313" key="1">
    <source>
        <dbReference type="EMBL" id="SKA77352.1"/>
    </source>
</evidence>
<accession>A0A1T4WJ59</accession>
<dbReference type="AlphaFoldDB" id="A0A1T4WJ59"/>
<name>A0A1T4WJ59_9BACT</name>
<gene>
    <name evidence="1" type="ORF">SAMN02745166_00368</name>
</gene>
<keyword evidence="2" id="KW-1185">Reference proteome</keyword>
<evidence type="ECO:0000313" key="2">
    <source>
        <dbReference type="Proteomes" id="UP000190774"/>
    </source>
</evidence>
<protein>
    <submittedName>
        <fullName evidence="1">Uncharacterized protein</fullName>
    </submittedName>
</protein>
<sequence length="179" mass="18652">MIPFKLIFIASLVGSSVLLSSCGKNKPSNAAVAPTSPALEAVFSTTPSQQAEAIHQARLTAKPGDSLTLKGRIMGNLKPFVEGRAAFILGDPDKITPCNKNPDDGCPTPWDACCDTSEVIKVGTATIQVVDAQGKVLKEPLENVHGLKPLSSVVVSGIVAPGSNPELLVLNAQSIQILE</sequence>
<dbReference type="PROSITE" id="PS51257">
    <property type="entry name" value="PROKAR_LIPOPROTEIN"/>
    <property type="match status" value="1"/>
</dbReference>